<dbReference type="PROSITE" id="PS50920">
    <property type="entry name" value="SOLCAR"/>
    <property type="match status" value="3"/>
</dbReference>
<reference evidence="11" key="1">
    <citation type="submission" date="2022-07" db="EMBL/GenBank/DDBJ databases">
        <title>Phylogenomic reconstructions and comparative analyses of Kickxellomycotina fungi.</title>
        <authorList>
            <person name="Reynolds N.K."/>
            <person name="Stajich J.E."/>
            <person name="Barry K."/>
            <person name="Grigoriev I.V."/>
            <person name="Crous P."/>
            <person name="Smith M.E."/>
        </authorList>
    </citation>
    <scope>NUCLEOTIDE SEQUENCE</scope>
    <source>
        <strain evidence="11">RSA 861</strain>
    </source>
</reference>
<dbReference type="AlphaFoldDB" id="A0A9W8DML9"/>
<sequence length="315" mass="34913">MAKPSYFGNPSLDHAVAGIGAATVSTITLQPLDLIKTRLQLDDATPRRAPTGQPPPRPRILGRAFRAFRAVLRQDGLRGLYRGLSPNLAGNTASWGLYFFWYDTLKRFETDRTGRQALSPTQHLTAAAAAGALTQLCANPLWVVKTRMFATDRGAKQAYRGLWHGLTSIYRYEGVRGLYKGLVPGLFGVSHGSLQFMAYEEMKRWRAEKLDVAPGTKLNAVEYMGMAAGSKVFATVCTYPYQVIRTRLQNQITDIKYTGVLDAITKIYHHEGLLGFYKGLGPNIVRVLPGTCITFVVYETLSHYFQASAQEQVVS</sequence>
<keyword evidence="3 10" id="KW-0813">Transport</keyword>
<dbReference type="Gene3D" id="1.50.40.10">
    <property type="entry name" value="Mitochondrial carrier domain"/>
    <property type="match status" value="1"/>
</dbReference>
<evidence type="ECO:0000256" key="7">
    <source>
        <dbReference type="ARBA" id="ARBA00023128"/>
    </source>
</evidence>
<evidence type="ECO:0000256" key="3">
    <source>
        <dbReference type="ARBA" id="ARBA00022448"/>
    </source>
</evidence>
<dbReference type="PRINTS" id="PR00926">
    <property type="entry name" value="MITOCARRIER"/>
</dbReference>
<evidence type="ECO:0000256" key="1">
    <source>
        <dbReference type="ARBA" id="ARBA00004225"/>
    </source>
</evidence>
<evidence type="ECO:0000256" key="9">
    <source>
        <dbReference type="PROSITE-ProRule" id="PRU00282"/>
    </source>
</evidence>
<feature type="repeat" description="Solcar" evidence="9">
    <location>
        <begin position="118"/>
        <end position="205"/>
    </location>
</feature>
<dbReference type="OrthoDB" id="428293at2759"/>
<dbReference type="SUPFAM" id="SSF103506">
    <property type="entry name" value="Mitochondrial carrier"/>
    <property type="match status" value="1"/>
</dbReference>
<protein>
    <submittedName>
        <fullName evidence="11">Mitochondrial FAD carrier protein flx1</fullName>
    </submittedName>
</protein>
<keyword evidence="6" id="KW-1133">Transmembrane helix</keyword>
<keyword evidence="8 9" id="KW-0472">Membrane</keyword>
<evidence type="ECO:0000313" key="11">
    <source>
        <dbReference type="EMBL" id="KAJ1910628.1"/>
    </source>
</evidence>
<keyword evidence="5" id="KW-0677">Repeat</keyword>
<keyword evidence="4 9" id="KW-0812">Transmembrane</keyword>
<name>A0A9W8DML9_9FUNG</name>
<dbReference type="InterPro" id="IPR044712">
    <property type="entry name" value="SLC25A32-like"/>
</dbReference>
<dbReference type="Pfam" id="PF00153">
    <property type="entry name" value="Mito_carr"/>
    <property type="match status" value="3"/>
</dbReference>
<keyword evidence="7" id="KW-0496">Mitochondrion</keyword>
<dbReference type="GO" id="GO:0031966">
    <property type="term" value="C:mitochondrial membrane"/>
    <property type="evidence" value="ECO:0007669"/>
    <property type="project" value="UniProtKB-SubCell"/>
</dbReference>
<evidence type="ECO:0000256" key="10">
    <source>
        <dbReference type="RuleBase" id="RU000488"/>
    </source>
</evidence>
<evidence type="ECO:0000256" key="2">
    <source>
        <dbReference type="ARBA" id="ARBA00006375"/>
    </source>
</evidence>
<feature type="repeat" description="Solcar" evidence="9">
    <location>
        <begin position="218"/>
        <end position="304"/>
    </location>
</feature>
<comment type="subcellular location">
    <subcellularLocation>
        <location evidence="1">Mitochondrion membrane</location>
        <topology evidence="1">Multi-pass membrane protein</topology>
    </subcellularLocation>
</comment>
<accession>A0A9W8DML9</accession>
<evidence type="ECO:0000313" key="12">
    <source>
        <dbReference type="Proteomes" id="UP001150569"/>
    </source>
</evidence>
<gene>
    <name evidence="11" type="primary">FLX1_2</name>
    <name evidence="11" type="ORF">IWQ60_010552</name>
</gene>
<evidence type="ECO:0000256" key="6">
    <source>
        <dbReference type="ARBA" id="ARBA00022989"/>
    </source>
</evidence>
<dbReference type="Proteomes" id="UP001150569">
    <property type="component" value="Unassembled WGS sequence"/>
</dbReference>
<comment type="caution">
    <text evidence="11">The sequence shown here is derived from an EMBL/GenBank/DDBJ whole genome shotgun (WGS) entry which is preliminary data.</text>
</comment>
<dbReference type="GO" id="GO:0015215">
    <property type="term" value="F:nucleotide transmembrane transporter activity"/>
    <property type="evidence" value="ECO:0007669"/>
    <property type="project" value="UniProtKB-ARBA"/>
</dbReference>
<keyword evidence="12" id="KW-1185">Reference proteome</keyword>
<dbReference type="PANTHER" id="PTHR45683">
    <property type="entry name" value="MITOCHONDRIAL NICOTINAMIDE ADENINE DINUCLEOTIDE TRANSPORTER 1-RELATED-RELATED"/>
    <property type="match status" value="1"/>
</dbReference>
<feature type="repeat" description="Solcar" evidence="9">
    <location>
        <begin position="9"/>
        <end position="108"/>
    </location>
</feature>
<dbReference type="FunFam" id="1.50.40.10:FF:000090">
    <property type="entry name" value="Folate transporter 1, chloroplastic"/>
    <property type="match status" value="1"/>
</dbReference>
<comment type="similarity">
    <text evidence="2 10">Belongs to the mitochondrial carrier (TC 2.A.29) family.</text>
</comment>
<organism evidence="11 12">
    <name type="scientific">Tieghemiomyces parasiticus</name>
    <dbReference type="NCBI Taxonomy" id="78921"/>
    <lineage>
        <taxon>Eukaryota</taxon>
        <taxon>Fungi</taxon>
        <taxon>Fungi incertae sedis</taxon>
        <taxon>Zoopagomycota</taxon>
        <taxon>Kickxellomycotina</taxon>
        <taxon>Dimargaritomycetes</taxon>
        <taxon>Dimargaritales</taxon>
        <taxon>Dimargaritaceae</taxon>
        <taxon>Tieghemiomyces</taxon>
    </lineage>
</organism>
<proteinExistence type="inferred from homology"/>
<evidence type="ECO:0000256" key="5">
    <source>
        <dbReference type="ARBA" id="ARBA00022737"/>
    </source>
</evidence>
<dbReference type="EMBL" id="JANBPT010001025">
    <property type="protein sequence ID" value="KAJ1910628.1"/>
    <property type="molecule type" value="Genomic_DNA"/>
</dbReference>
<dbReference type="InterPro" id="IPR023395">
    <property type="entry name" value="MCP_dom_sf"/>
</dbReference>
<dbReference type="InterPro" id="IPR002067">
    <property type="entry name" value="MCP"/>
</dbReference>
<evidence type="ECO:0000256" key="8">
    <source>
        <dbReference type="ARBA" id="ARBA00023136"/>
    </source>
</evidence>
<dbReference type="InterPro" id="IPR018108">
    <property type="entry name" value="MCP_transmembrane"/>
</dbReference>
<evidence type="ECO:0000256" key="4">
    <source>
        <dbReference type="ARBA" id="ARBA00022692"/>
    </source>
</evidence>